<dbReference type="InterPro" id="IPR001509">
    <property type="entry name" value="Epimerase_deHydtase"/>
</dbReference>
<evidence type="ECO:0000256" key="1">
    <source>
        <dbReference type="ARBA" id="ARBA00004450"/>
    </source>
</evidence>
<keyword evidence="4" id="KW-0809">Transit peptide</keyword>
<dbReference type="Pfam" id="PF01370">
    <property type="entry name" value="Epimerase"/>
    <property type="match status" value="1"/>
</dbReference>
<keyword evidence="3" id="KW-1000">Mitochondrion outer membrane</keyword>
<dbReference type="GO" id="GO:0051170">
    <property type="term" value="P:import into nucleus"/>
    <property type="evidence" value="ECO:0007669"/>
    <property type="project" value="TreeGrafter"/>
</dbReference>
<evidence type="ECO:0000256" key="5">
    <source>
        <dbReference type="ARBA" id="ARBA00023128"/>
    </source>
</evidence>
<dbReference type="SUPFAM" id="SSF51735">
    <property type="entry name" value="NAD(P)-binding Rossmann-fold domains"/>
    <property type="match status" value="1"/>
</dbReference>
<comment type="subcellular location">
    <subcellularLocation>
        <location evidence="1">Mitochondrion outer membrane</location>
        <topology evidence="1">Peripheral membrane protein</topology>
    </subcellularLocation>
</comment>
<dbReference type="EMBL" id="LFJN01000015">
    <property type="protein sequence ID" value="KPI39284.1"/>
    <property type="molecule type" value="Genomic_DNA"/>
</dbReference>
<dbReference type="VEuPathDB" id="FungiDB:AB675_5235"/>
<name>A0A0N1H394_9EURO</name>
<dbReference type="RefSeq" id="XP_017999247.1">
    <property type="nucleotide sequence ID" value="XM_018145431.1"/>
</dbReference>
<dbReference type="OrthoDB" id="430436at2759"/>
<accession>A0A0N1H394</accession>
<evidence type="ECO:0000256" key="2">
    <source>
        <dbReference type="ARBA" id="ARBA00006617"/>
    </source>
</evidence>
<feature type="domain" description="NAD-dependent epimerase/dehydratase" evidence="7">
    <location>
        <begin position="4"/>
        <end position="121"/>
    </location>
</feature>
<dbReference type="FunFam" id="3.40.50.720:FF:000366">
    <property type="entry name" value="Protein FMP52, mitochondrial"/>
    <property type="match status" value="1"/>
</dbReference>
<dbReference type="AlphaFoldDB" id="A0A0N1H394"/>
<organism evidence="8 9">
    <name type="scientific">Cyphellophora attinorum</name>
    <dbReference type="NCBI Taxonomy" id="1664694"/>
    <lineage>
        <taxon>Eukaryota</taxon>
        <taxon>Fungi</taxon>
        <taxon>Dikarya</taxon>
        <taxon>Ascomycota</taxon>
        <taxon>Pezizomycotina</taxon>
        <taxon>Eurotiomycetes</taxon>
        <taxon>Chaetothyriomycetidae</taxon>
        <taxon>Chaetothyriales</taxon>
        <taxon>Cyphellophoraceae</taxon>
        <taxon>Cyphellophora</taxon>
    </lineage>
</organism>
<dbReference type="InterPro" id="IPR036291">
    <property type="entry name" value="NAD(P)-bd_dom_sf"/>
</dbReference>
<comment type="caution">
    <text evidence="8">The sequence shown here is derived from an EMBL/GenBank/DDBJ whole genome shotgun (WGS) entry which is preliminary data.</text>
</comment>
<dbReference type="Proteomes" id="UP000038010">
    <property type="component" value="Unassembled WGS sequence"/>
</dbReference>
<dbReference type="Gene3D" id="3.40.50.720">
    <property type="entry name" value="NAD(P)-binding Rossmann-like Domain"/>
    <property type="match status" value="1"/>
</dbReference>
<sequence length="238" mass="25753">MASVLITGGTGMVGSLITSTLRNSSPAHISTIDILSRRPPPAETSPGITFRAFSEKDTTKWPGHIKSISPPPSIYFSALATTRANAGGFEQQYKLEHDFNLELAKAAKECGVKTYVLISGANANAQSSFGYIRMKGEIEEFVKAQDYDHTIIIRPGLIAGTREESRPAEAALRGVAALAGRISTHWLKDFWAQDADVIAKAAVSAALKAENGELKDKVFVMGAKEIIEYGRTNWVDLK</sequence>
<gene>
    <name evidence="8" type="ORF">AB675_5235</name>
</gene>
<dbReference type="STRING" id="1664694.A0A0N1H394"/>
<evidence type="ECO:0000256" key="3">
    <source>
        <dbReference type="ARBA" id="ARBA00022787"/>
    </source>
</evidence>
<evidence type="ECO:0000259" key="7">
    <source>
        <dbReference type="Pfam" id="PF01370"/>
    </source>
</evidence>
<evidence type="ECO:0000256" key="6">
    <source>
        <dbReference type="ARBA" id="ARBA00023136"/>
    </source>
</evidence>
<dbReference type="PANTHER" id="PTHR14097:SF7">
    <property type="entry name" value="OXIDOREDUCTASE HTATIP2"/>
    <property type="match status" value="1"/>
</dbReference>
<keyword evidence="9" id="KW-1185">Reference proteome</keyword>
<evidence type="ECO:0000313" key="9">
    <source>
        <dbReference type="Proteomes" id="UP000038010"/>
    </source>
</evidence>
<dbReference type="GO" id="GO:0005741">
    <property type="term" value="C:mitochondrial outer membrane"/>
    <property type="evidence" value="ECO:0007669"/>
    <property type="project" value="UniProtKB-SubCell"/>
</dbReference>
<dbReference type="GeneID" id="28737311"/>
<keyword evidence="6" id="KW-0472">Membrane</keyword>
<keyword evidence="5" id="KW-0496">Mitochondrion</keyword>
<protein>
    <submittedName>
        <fullName evidence="8">Protein fmp52, mitochondrial</fullName>
    </submittedName>
</protein>
<evidence type="ECO:0000313" key="8">
    <source>
        <dbReference type="EMBL" id="KPI39284.1"/>
    </source>
</evidence>
<reference evidence="8 9" key="1">
    <citation type="submission" date="2015-06" db="EMBL/GenBank/DDBJ databases">
        <title>Draft genome of the ant-associated black yeast Phialophora attae CBS 131958.</title>
        <authorList>
            <person name="Moreno L.F."/>
            <person name="Stielow B.J."/>
            <person name="de Hoog S."/>
            <person name="Vicente V.A."/>
            <person name="Weiss V.A."/>
            <person name="de Vries M."/>
            <person name="Cruz L.M."/>
            <person name="Souza E.M."/>
        </authorList>
    </citation>
    <scope>NUCLEOTIDE SEQUENCE [LARGE SCALE GENOMIC DNA]</scope>
    <source>
        <strain evidence="8 9">CBS 131958</strain>
    </source>
</reference>
<proteinExistence type="inferred from homology"/>
<evidence type="ECO:0000256" key="4">
    <source>
        <dbReference type="ARBA" id="ARBA00022946"/>
    </source>
</evidence>
<comment type="similarity">
    <text evidence="2">Belongs to the FMP52 family.</text>
</comment>
<dbReference type="PANTHER" id="PTHR14097">
    <property type="entry name" value="OXIDOREDUCTASE HTATIP2"/>
    <property type="match status" value="1"/>
</dbReference>